<comment type="subcellular location">
    <subcellularLocation>
        <location evidence="1">Membrane</location>
    </subcellularLocation>
</comment>
<evidence type="ECO:0000259" key="6">
    <source>
        <dbReference type="PROSITE" id="PS50053"/>
    </source>
</evidence>
<dbReference type="InterPro" id="IPR039751">
    <property type="entry name" value="HERPUD1/2"/>
</dbReference>
<evidence type="ECO:0000313" key="8">
    <source>
        <dbReference type="Proteomes" id="UP000184267"/>
    </source>
</evidence>
<evidence type="ECO:0000256" key="1">
    <source>
        <dbReference type="ARBA" id="ARBA00004370"/>
    </source>
</evidence>
<dbReference type="OMA" id="YEAWNAM"/>
<dbReference type="AlphaFoldDB" id="A0A1M2W1T7"/>
<dbReference type="SUPFAM" id="SSF54236">
    <property type="entry name" value="Ubiquitin-like"/>
    <property type="match status" value="1"/>
</dbReference>
<evidence type="ECO:0000256" key="5">
    <source>
        <dbReference type="SAM" id="MobiDB-lite"/>
    </source>
</evidence>
<dbReference type="Proteomes" id="UP000184267">
    <property type="component" value="Unassembled WGS sequence"/>
</dbReference>
<dbReference type="InterPro" id="IPR000626">
    <property type="entry name" value="Ubiquitin-like_dom"/>
</dbReference>
<dbReference type="GO" id="GO:0030968">
    <property type="term" value="P:endoplasmic reticulum unfolded protein response"/>
    <property type="evidence" value="ECO:0007669"/>
    <property type="project" value="TreeGrafter"/>
</dbReference>
<comment type="caution">
    <text evidence="7">The sequence shown here is derived from an EMBL/GenBank/DDBJ whole genome shotgun (WGS) entry which is preliminary data.</text>
</comment>
<dbReference type="Gene3D" id="3.10.20.90">
    <property type="entry name" value="Phosphatidylinositol 3-kinase Catalytic Subunit, Chain A, domain 1"/>
    <property type="match status" value="1"/>
</dbReference>
<dbReference type="InterPro" id="IPR029071">
    <property type="entry name" value="Ubiquitin-like_domsf"/>
</dbReference>
<gene>
    <name evidence="7" type="ORF">TRAPUB_9722</name>
</gene>
<evidence type="ECO:0000256" key="4">
    <source>
        <dbReference type="ARBA" id="ARBA00023136"/>
    </source>
</evidence>
<dbReference type="PANTHER" id="PTHR12943">
    <property type="entry name" value="HOMOCYSTEINE-RESPONSIVE ENDOPLASMIC RETICULUM-RESIDENT UNIQUITIN-LIKE DOMAIN HERPUD PROTEIN FAMILY MEMBER"/>
    <property type="match status" value="1"/>
</dbReference>
<proteinExistence type="predicted"/>
<accession>A0A1M2W1T7</accession>
<dbReference type="PROSITE" id="PS50053">
    <property type="entry name" value="UBIQUITIN_2"/>
    <property type="match status" value="1"/>
</dbReference>
<dbReference type="OrthoDB" id="21589at2759"/>
<dbReference type="STRING" id="154538.A0A1M2W1T7"/>
<keyword evidence="4" id="KW-0472">Membrane</keyword>
<sequence length="541" mass="58973">MSSDSLRVELPAYSHSFQVNAPPQSTIRDVKQEIARVCPGSPSPEGQRLVFKGRFLTDDQKVEDVWKSPDDSRVVHLAVHPSAWTAPPPTLSPVSEAASPAPASPSTPTAQRPPVAQPRLYPQAPRSAHAGPAHYPSAPVPVLAFIQHLHNLSLSVLSDGAIVLPSQPATSELGTWRSASVHYYATRGWEWPAVFDEPFPSGSPEQGAVYEPVTIEGMPYLSLTTPNAVPTPAQAHALKVLSHSFSVLSIANDPFFYAPPTPYPAYQNTPTTNLNQRLQELGFPPLRLIPNQNVPDNGNDAQAGAEIRAIPVRALLVPLLMLAFRTLLLLYFFSPSKRPLFGILLSAWIVYEAWNAMRLVLNDGHERRDDPAAANPAAPNAAPAQGGAAAAPAGPAPGIVNRNASRTLPQAVLNRLAMINLSTEDALLDTDTQQPPPGIVQKAKTFVTLFLLTLHPAAWDRRRTALRRREGRIRTEANAREATMTARVERESAGEDAPPLTADEQVRAAAQEQIAARHERRPAWVKEYVQRVQYSEWVDDP</sequence>
<keyword evidence="8" id="KW-1185">Reference proteome</keyword>
<protein>
    <recommendedName>
        <fullName evidence="6">Ubiquitin-like domain-containing protein</fullName>
    </recommendedName>
</protein>
<evidence type="ECO:0000313" key="7">
    <source>
        <dbReference type="EMBL" id="OJT13722.1"/>
    </source>
</evidence>
<feature type="compositionally biased region" description="Low complexity" evidence="5">
    <location>
        <begin position="372"/>
        <end position="395"/>
    </location>
</feature>
<keyword evidence="3" id="KW-1133">Transmembrane helix</keyword>
<dbReference type="Pfam" id="PF00240">
    <property type="entry name" value="ubiquitin"/>
    <property type="match status" value="1"/>
</dbReference>
<feature type="region of interest" description="Disordered" evidence="5">
    <location>
        <begin position="368"/>
        <end position="395"/>
    </location>
</feature>
<organism evidence="7 8">
    <name type="scientific">Trametes pubescens</name>
    <name type="common">White-rot fungus</name>
    <dbReference type="NCBI Taxonomy" id="154538"/>
    <lineage>
        <taxon>Eukaryota</taxon>
        <taxon>Fungi</taxon>
        <taxon>Dikarya</taxon>
        <taxon>Basidiomycota</taxon>
        <taxon>Agaricomycotina</taxon>
        <taxon>Agaricomycetes</taxon>
        <taxon>Polyporales</taxon>
        <taxon>Polyporaceae</taxon>
        <taxon>Trametes</taxon>
    </lineage>
</organism>
<dbReference type="EMBL" id="MNAD01000370">
    <property type="protein sequence ID" value="OJT13722.1"/>
    <property type="molecule type" value="Genomic_DNA"/>
</dbReference>
<evidence type="ECO:0000256" key="3">
    <source>
        <dbReference type="ARBA" id="ARBA00022989"/>
    </source>
</evidence>
<feature type="compositionally biased region" description="Low complexity" evidence="5">
    <location>
        <begin position="92"/>
        <end position="110"/>
    </location>
</feature>
<name>A0A1M2W1T7_TRAPU</name>
<keyword evidence="2" id="KW-0812">Transmembrane</keyword>
<reference evidence="7 8" key="1">
    <citation type="submission" date="2016-10" db="EMBL/GenBank/DDBJ databases">
        <title>Genome sequence of the basidiomycete white-rot fungus Trametes pubescens.</title>
        <authorList>
            <person name="Makela M.R."/>
            <person name="Granchi Z."/>
            <person name="Peng M."/>
            <person name="De Vries R.P."/>
            <person name="Grigoriev I."/>
            <person name="Riley R."/>
            <person name="Hilden K."/>
        </authorList>
    </citation>
    <scope>NUCLEOTIDE SEQUENCE [LARGE SCALE GENOMIC DNA]</scope>
    <source>
        <strain evidence="7 8">FBCC735</strain>
    </source>
</reference>
<dbReference type="GO" id="GO:0016020">
    <property type="term" value="C:membrane"/>
    <property type="evidence" value="ECO:0007669"/>
    <property type="project" value="UniProtKB-SubCell"/>
</dbReference>
<dbReference type="PANTHER" id="PTHR12943:SF27">
    <property type="entry name" value="HOMOCYSTEINE-INDUCED ENDOPLASMIC RETICULUM PROTEIN, ISOFORM A"/>
    <property type="match status" value="1"/>
</dbReference>
<feature type="domain" description="Ubiquitin-like" evidence="6">
    <location>
        <begin position="6"/>
        <end position="64"/>
    </location>
</feature>
<evidence type="ECO:0000256" key="2">
    <source>
        <dbReference type="ARBA" id="ARBA00022692"/>
    </source>
</evidence>
<feature type="region of interest" description="Disordered" evidence="5">
    <location>
        <begin position="85"/>
        <end position="133"/>
    </location>
</feature>